<evidence type="ECO:0000256" key="5">
    <source>
        <dbReference type="SAM" id="SignalP"/>
    </source>
</evidence>
<evidence type="ECO:0000256" key="2">
    <source>
        <dbReference type="ARBA" id="ARBA00022676"/>
    </source>
</evidence>
<name>A0AAN6RGL0_9PLEO</name>
<evidence type="ECO:0000256" key="4">
    <source>
        <dbReference type="SAM" id="MobiDB-lite"/>
    </source>
</evidence>
<dbReference type="AlphaFoldDB" id="A0AAN6RGL0"/>
<evidence type="ECO:0008006" key="8">
    <source>
        <dbReference type="Google" id="ProtNLM"/>
    </source>
</evidence>
<keyword evidence="7" id="KW-1185">Reference proteome</keyword>
<feature type="chain" id="PRO_5042874019" description="Glycosyltransferase family 34 protein" evidence="5">
    <location>
        <begin position="30"/>
        <end position="321"/>
    </location>
</feature>
<evidence type="ECO:0000256" key="3">
    <source>
        <dbReference type="ARBA" id="ARBA00022679"/>
    </source>
</evidence>
<dbReference type="InterPro" id="IPR008630">
    <property type="entry name" value="Glyco_trans_34"/>
</dbReference>
<dbReference type="Proteomes" id="UP001280581">
    <property type="component" value="Unassembled WGS sequence"/>
</dbReference>
<evidence type="ECO:0000256" key="1">
    <source>
        <dbReference type="ARBA" id="ARBA00005664"/>
    </source>
</evidence>
<dbReference type="PANTHER" id="PTHR31306">
    <property type="entry name" value="ALPHA-1,6-MANNOSYLTRANSFERASE MNN11-RELATED"/>
    <property type="match status" value="1"/>
</dbReference>
<comment type="caution">
    <text evidence="6">The sequence shown here is derived from an EMBL/GenBank/DDBJ whole genome shotgun (WGS) entry which is preliminary data.</text>
</comment>
<organism evidence="6 7">
    <name type="scientific">Pseudopithomyces chartarum</name>
    <dbReference type="NCBI Taxonomy" id="1892770"/>
    <lineage>
        <taxon>Eukaryota</taxon>
        <taxon>Fungi</taxon>
        <taxon>Dikarya</taxon>
        <taxon>Ascomycota</taxon>
        <taxon>Pezizomycotina</taxon>
        <taxon>Dothideomycetes</taxon>
        <taxon>Pleosporomycetidae</taxon>
        <taxon>Pleosporales</taxon>
        <taxon>Massarineae</taxon>
        <taxon>Didymosphaeriaceae</taxon>
        <taxon>Pseudopithomyces</taxon>
    </lineage>
</organism>
<comment type="similarity">
    <text evidence="1">Belongs to the glycosyltransferase 34 family.</text>
</comment>
<dbReference type="GO" id="GO:0006487">
    <property type="term" value="P:protein N-linked glycosylation"/>
    <property type="evidence" value="ECO:0007669"/>
    <property type="project" value="TreeGrafter"/>
</dbReference>
<evidence type="ECO:0000313" key="7">
    <source>
        <dbReference type="Proteomes" id="UP001280581"/>
    </source>
</evidence>
<feature type="compositionally biased region" description="Pro residues" evidence="4">
    <location>
        <begin position="35"/>
        <end position="48"/>
    </location>
</feature>
<feature type="signal peptide" evidence="5">
    <location>
        <begin position="1"/>
        <end position="29"/>
    </location>
</feature>
<keyword evidence="5" id="KW-0732">Signal</keyword>
<dbReference type="EMBL" id="WVTA01000007">
    <property type="protein sequence ID" value="KAK3208641.1"/>
    <property type="molecule type" value="Genomic_DNA"/>
</dbReference>
<dbReference type="GO" id="GO:0016757">
    <property type="term" value="F:glycosyltransferase activity"/>
    <property type="evidence" value="ECO:0007669"/>
    <property type="project" value="UniProtKB-KW"/>
</dbReference>
<keyword evidence="2" id="KW-0328">Glycosyltransferase</keyword>
<keyword evidence="3" id="KW-0808">Transferase</keyword>
<protein>
    <recommendedName>
        <fullName evidence="8">Glycosyltransferase family 34 protein</fullName>
    </recommendedName>
</protein>
<reference evidence="6 7" key="1">
    <citation type="submission" date="2021-02" db="EMBL/GenBank/DDBJ databases">
        <title>Genome assembly of Pseudopithomyces chartarum.</title>
        <authorList>
            <person name="Jauregui R."/>
            <person name="Singh J."/>
            <person name="Voisey C."/>
        </authorList>
    </citation>
    <scope>NUCLEOTIDE SEQUENCE [LARGE SCALE GENOMIC DNA]</scope>
    <source>
        <strain evidence="6 7">AGR01</strain>
    </source>
</reference>
<dbReference type="Gene3D" id="3.90.550.10">
    <property type="entry name" value="Spore Coat Polysaccharide Biosynthesis Protein SpsA, Chain A"/>
    <property type="match status" value="1"/>
</dbReference>
<feature type="compositionally biased region" description="Low complexity" evidence="4">
    <location>
        <begin position="68"/>
        <end position="82"/>
    </location>
</feature>
<proteinExistence type="inferred from homology"/>
<feature type="region of interest" description="Disordered" evidence="4">
    <location>
        <begin position="35"/>
        <end position="82"/>
    </location>
</feature>
<sequence>MLVRSLRVPPSLLLFILFCGFLGWHFSEAPLPNPAPPAAPRPPQPASPPAEHNPVPEKKKKHQEVLDASKPTPTAAKKPAPLSAKRPLRVALVTFVTEERSYLHISLKSKDHYVRRHGYDLVVDYEAHTRERGAVWWKFDMVRRLIKKDQWDWIWWLDFDTLITNTDIKVADIIQDTLNNATNPDELDYLFSHDCNDLNLGSFVVRSHERSLKFLDDIYAIEASVKKQDKDAQLSEQDAITKLMEQDPASKKRTAVIPQWMINAFPDEIPCYEDPPRPWEHGFFLLHFAGAWAHVQGEDPTGQLMEKYKDEIIWGDWKEFY</sequence>
<gene>
    <name evidence="6" type="ORF">GRF29_77g1404677</name>
</gene>
<dbReference type="InterPro" id="IPR029044">
    <property type="entry name" value="Nucleotide-diphossugar_trans"/>
</dbReference>
<dbReference type="Pfam" id="PF05637">
    <property type="entry name" value="Glyco_transf_34"/>
    <property type="match status" value="1"/>
</dbReference>
<evidence type="ECO:0000313" key="6">
    <source>
        <dbReference type="EMBL" id="KAK3208641.1"/>
    </source>
</evidence>
<dbReference type="GO" id="GO:0000139">
    <property type="term" value="C:Golgi membrane"/>
    <property type="evidence" value="ECO:0007669"/>
    <property type="project" value="TreeGrafter"/>
</dbReference>
<dbReference type="PANTHER" id="PTHR31306:SF5">
    <property type="entry name" value="ALPHA-1,6-MANNOSYLTRANSFERASE MNN10-RELATED"/>
    <property type="match status" value="1"/>
</dbReference>
<accession>A0AAN6RGL0</accession>